<comment type="caution">
    <text evidence="2">The sequence shown here is derived from an EMBL/GenBank/DDBJ whole genome shotgun (WGS) entry which is preliminary data.</text>
</comment>
<reference evidence="2" key="1">
    <citation type="submission" date="2016-06" db="EMBL/GenBank/DDBJ databases">
        <title>Draft Genome sequence of the fungus Inonotus baumii.</title>
        <authorList>
            <person name="Zhu H."/>
            <person name="Lin W."/>
        </authorList>
    </citation>
    <scope>NUCLEOTIDE SEQUENCE</scope>
    <source>
        <strain evidence="2">821</strain>
    </source>
</reference>
<accession>A0A9Q5HWA0</accession>
<gene>
    <name evidence="2" type="ORF">A7U60_g5785</name>
</gene>
<evidence type="ECO:0000256" key="1">
    <source>
        <dbReference type="SAM" id="MobiDB-lite"/>
    </source>
</evidence>
<feature type="region of interest" description="Disordered" evidence="1">
    <location>
        <begin position="1"/>
        <end position="31"/>
    </location>
</feature>
<sequence>MICSAATPFDSTSVLRDTSYPSDGAPSRVGTSSATASLANAVKDAAGSAGLVNQSTAQCCHCGYRNSHASNCPFKG</sequence>
<evidence type="ECO:0000313" key="2">
    <source>
        <dbReference type="EMBL" id="OCB87050.1"/>
    </source>
</evidence>
<name>A0A9Q5HWA0_SANBA</name>
<organism evidence="2 3">
    <name type="scientific">Sanghuangporus baumii</name>
    <name type="common">Phellinus baumii</name>
    <dbReference type="NCBI Taxonomy" id="108892"/>
    <lineage>
        <taxon>Eukaryota</taxon>
        <taxon>Fungi</taxon>
        <taxon>Dikarya</taxon>
        <taxon>Basidiomycota</taxon>
        <taxon>Agaricomycotina</taxon>
        <taxon>Agaricomycetes</taxon>
        <taxon>Hymenochaetales</taxon>
        <taxon>Hymenochaetaceae</taxon>
        <taxon>Sanghuangporus</taxon>
    </lineage>
</organism>
<protein>
    <submittedName>
        <fullName evidence="2">Uncharacterized protein</fullName>
    </submittedName>
</protein>
<evidence type="ECO:0000313" key="3">
    <source>
        <dbReference type="Proteomes" id="UP000757232"/>
    </source>
</evidence>
<proteinExistence type="predicted"/>
<dbReference type="OrthoDB" id="2800322at2759"/>
<keyword evidence="3" id="KW-1185">Reference proteome</keyword>
<feature type="compositionally biased region" description="Polar residues" evidence="1">
    <location>
        <begin position="9"/>
        <end position="21"/>
    </location>
</feature>
<dbReference type="Proteomes" id="UP000757232">
    <property type="component" value="Unassembled WGS sequence"/>
</dbReference>
<dbReference type="AlphaFoldDB" id="A0A9Q5HWA0"/>
<dbReference type="EMBL" id="LNZH02000195">
    <property type="protein sequence ID" value="OCB87050.1"/>
    <property type="molecule type" value="Genomic_DNA"/>
</dbReference>